<protein>
    <submittedName>
        <fullName evidence="3">Amidase</fullName>
    </submittedName>
</protein>
<dbReference type="InterPro" id="IPR020556">
    <property type="entry name" value="Amidase_CS"/>
</dbReference>
<dbReference type="RefSeq" id="WP_140452744.1">
    <property type="nucleotide sequence ID" value="NZ_VFRP01000002.1"/>
</dbReference>
<feature type="domain" description="Amidase" evidence="2">
    <location>
        <begin position="26"/>
        <end position="430"/>
    </location>
</feature>
<dbReference type="Gene3D" id="3.90.1300.10">
    <property type="entry name" value="Amidase signature (AS) domain"/>
    <property type="match status" value="1"/>
</dbReference>
<organism evidence="3 4">
    <name type="scientific">Amaricoccus solimangrovi</name>
    <dbReference type="NCBI Taxonomy" id="2589815"/>
    <lineage>
        <taxon>Bacteria</taxon>
        <taxon>Pseudomonadati</taxon>
        <taxon>Pseudomonadota</taxon>
        <taxon>Alphaproteobacteria</taxon>
        <taxon>Rhodobacterales</taxon>
        <taxon>Paracoccaceae</taxon>
        <taxon>Amaricoccus</taxon>
    </lineage>
</organism>
<feature type="region of interest" description="Disordered" evidence="1">
    <location>
        <begin position="134"/>
        <end position="158"/>
    </location>
</feature>
<dbReference type="InterPro" id="IPR036928">
    <property type="entry name" value="AS_sf"/>
</dbReference>
<reference evidence="3 4" key="1">
    <citation type="submission" date="2019-06" db="EMBL/GenBank/DDBJ databases">
        <title>A novel bacterium of genus Amaricoccus, isolated from marine sediment.</title>
        <authorList>
            <person name="Huang H."/>
            <person name="Mo K."/>
            <person name="Hu Y."/>
        </authorList>
    </citation>
    <scope>NUCLEOTIDE SEQUENCE [LARGE SCALE GENOMIC DNA]</scope>
    <source>
        <strain evidence="3 4">HB172011</strain>
    </source>
</reference>
<dbReference type="PANTHER" id="PTHR11895:SF176">
    <property type="entry name" value="AMIDASE AMID-RELATED"/>
    <property type="match status" value="1"/>
</dbReference>
<proteinExistence type="predicted"/>
<dbReference type="GO" id="GO:0003824">
    <property type="term" value="F:catalytic activity"/>
    <property type="evidence" value="ECO:0007669"/>
    <property type="project" value="InterPro"/>
</dbReference>
<dbReference type="Pfam" id="PF01425">
    <property type="entry name" value="Amidase"/>
    <property type="match status" value="1"/>
</dbReference>
<dbReference type="SUPFAM" id="SSF75304">
    <property type="entry name" value="Amidase signature (AS) enzymes"/>
    <property type="match status" value="1"/>
</dbReference>
<dbReference type="PANTHER" id="PTHR11895">
    <property type="entry name" value="TRANSAMIDASE"/>
    <property type="match status" value="1"/>
</dbReference>
<dbReference type="AlphaFoldDB" id="A0A501WWM0"/>
<evidence type="ECO:0000256" key="1">
    <source>
        <dbReference type="SAM" id="MobiDB-lite"/>
    </source>
</evidence>
<dbReference type="InterPro" id="IPR023631">
    <property type="entry name" value="Amidase_dom"/>
</dbReference>
<dbReference type="OrthoDB" id="9811471at2"/>
<gene>
    <name evidence="3" type="ORF">FJM51_03610</name>
</gene>
<dbReference type="EMBL" id="VFRP01000002">
    <property type="protein sequence ID" value="TPE53122.1"/>
    <property type="molecule type" value="Genomic_DNA"/>
</dbReference>
<dbReference type="Proteomes" id="UP000319255">
    <property type="component" value="Unassembled WGS sequence"/>
</dbReference>
<dbReference type="PROSITE" id="PS00571">
    <property type="entry name" value="AMIDASES"/>
    <property type="match status" value="1"/>
</dbReference>
<evidence type="ECO:0000313" key="4">
    <source>
        <dbReference type="Proteomes" id="UP000319255"/>
    </source>
</evidence>
<evidence type="ECO:0000259" key="2">
    <source>
        <dbReference type="Pfam" id="PF01425"/>
    </source>
</evidence>
<keyword evidence="4" id="KW-1185">Reference proteome</keyword>
<accession>A0A501WWM0</accession>
<comment type="caution">
    <text evidence="3">The sequence shown here is derived from an EMBL/GenBank/DDBJ whole genome shotgun (WGS) entry which is preliminary data.</text>
</comment>
<sequence length="442" mass="45528">MSETWLWMGAAALGREIEAGAIDPRELAEVYLGAIESHPQAPAIYARPTPERAREEASAAAERARAGLRRGPLDGVPVSWKDLFDSAGVATESGSALLAGRVPERDAEVLARATRAGLVCLGKTHQTELAFSGLGLNPSTATPPNINDPELAPGGSSSGAATSVAFGLAAAGIGSDTGGSVRVPAAWNDLVGLKTTHGLLPLTGVVPLCPRFDTVGPLCRSVEDAALLLGILGAAPAPDLAGATLDGRRFLVLEHEALGSRPEPAAAFEAAVAALERAGASVARGAPDAAIDCLNLAPVLFASEAYASWGEAIEDAPDLIFAPVRERFRGGAAFSAVDYIRGWSRLGDYREAYLAATAAFDAVLLPTTANMPPNTERLLADPEHFATENLLTLRNTRVGNLLGLCALTLPTATPSAGLMMMAPPGAEAALSRLGAAAERALR</sequence>
<name>A0A501WWM0_9RHOB</name>
<evidence type="ECO:0000313" key="3">
    <source>
        <dbReference type="EMBL" id="TPE53122.1"/>
    </source>
</evidence>
<dbReference type="InterPro" id="IPR000120">
    <property type="entry name" value="Amidase"/>
</dbReference>